<dbReference type="AlphaFoldDB" id="A0A403T224"/>
<dbReference type="InterPro" id="IPR024973">
    <property type="entry name" value="ESPR"/>
</dbReference>
<organism evidence="2">
    <name type="scientific">Salmonella enterica</name>
    <name type="common">Salmonella choleraesuis</name>
    <dbReference type="NCBI Taxonomy" id="28901"/>
    <lineage>
        <taxon>Bacteria</taxon>
        <taxon>Pseudomonadati</taxon>
        <taxon>Pseudomonadota</taxon>
        <taxon>Gammaproteobacteria</taxon>
        <taxon>Enterobacterales</taxon>
        <taxon>Enterobacteriaceae</taxon>
        <taxon>Salmonella</taxon>
    </lineage>
</organism>
<comment type="caution">
    <text evidence="2">The sequence shown here is derived from an EMBL/GenBank/DDBJ whole genome shotgun (WGS) entry which is preliminary data.</text>
</comment>
<gene>
    <name evidence="2" type="ORF">D9O31_15085</name>
</gene>
<evidence type="ECO:0000259" key="1">
    <source>
        <dbReference type="Pfam" id="PF13018"/>
    </source>
</evidence>
<accession>A0A403T224</accession>
<dbReference type="EMBL" id="RWAH01000013">
    <property type="protein sequence ID" value="MMS77841.1"/>
    <property type="molecule type" value="Genomic_DNA"/>
</dbReference>
<proteinExistence type="predicted"/>
<evidence type="ECO:0000313" key="2">
    <source>
        <dbReference type="EMBL" id="MMS77841.1"/>
    </source>
</evidence>
<sequence>MNRLRYRVIFSQVRAMMMVVPDIARAGRAAVAGRSLRRVFLIHRHRSRRTVTVGVIFCHSAGLRPGFCAS</sequence>
<name>A0A403T224_SALER</name>
<dbReference type="Proteomes" id="UP000839526">
    <property type="component" value="Unassembled WGS sequence"/>
</dbReference>
<reference evidence="2" key="1">
    <citation type="submission" date="2018-10" db="EMBL/GenBank/DDBJ databases">
        <authorList>
            <consortium name="PulseNet: The National Subtyping Network for Foodborne Disease Surveillance"/>
            <person name="Tarr C.L."/>
            <person name="Trees E."/>
            <person name="Katz L.S."/>
            <person name="Carleton-Romer H.A."/>
            <person name="Stroika S."/>
            <person name="Kucerova Z."/>
            <person name="Roache K.F."/>
            <person name="Sabol A.L."/>
            <person name="Besser J."/>
            <person name="Gerner-Smidt P."/>
        </authorList>
    </citation>
    <scope>NUCLEOTIDE SEQUENCE [LARGE SCALE GENOMIC DNA]</scope>
    <source>
        <strain evidence="2">PNUSAS052121</strain>
    </source>
</reference>
<feature type="domain" description="ESPR" evidence="1">
    <location>
        <begin position="1"/>
        <end position="40"/>
    </location>
</feature>
<protein>
    <recommendedName>
        <fullName evidence="1">ESPR domain-containing protein</fullName>
    </recommendedName>
</protein>
<dbReference type="Pfam" id="PF13018">
    <property type="entry name" value="ESPR"/>
    <property type="match status" value="1"/>
</dbReference>